<keyword evidence="1" id="KW-0472">Membrane</keyword>
<proteinExistence type="predicted"/>
<dbReference type="PANTHER" id="PTHR35335">
    <property type="entry name" value="UPF0716 PROTEIN FXSA"/>
    <property type="match status" value="1"/>
</dbReference>
<comment type="caution">
    <text evidence="2">The sequence shown here is derived from an EMBL/GenBank/DDBJ whole genome shotgun (WGS) entry which is preliminary data.</text>
</comment>
<keyword evidence="1" id="KW-1133">Transmembrane helix</keyword>
<name>A0ABU9XBE6_9BACI</name>
<dbReference type="PANTHER" id="PTHR35335:SF1">
    <property type="entry name" value="UPF0716 PROTEIN FXSA"/>
    <property type="match status" value="1"/>
</dbReference>
<gene>
    <name evidence="2" type="ORF">ABC228_00145</name>
</gene>
<feature type="transmembrane region" description="Helical" evidence="1">
    <location>
        <begin position="26"/>
        <end position="46"/>
    </location>
</feature>
<dbReference type="EMBL" id="JBDIML010000001">
    <property type="protein sequence ID" value="MEN2765584.1"/>
    <property type="molecule type" value="Genomic_DNA"/>
</dbReference>
<dbReference type="Proteomes" id="UP001444625">
    <property type="component" value="Unassembled WGS sequence"/>
</dbReference>
<dbReference type="RefSeq" id="WP_345823062.1">
    <property type="nucleotide sequence ID" value="NZ_JBDIML010000001.1"/>
</dbReference>
<dbReference type="InterPro" id="IPR007313">
    <property type="entry name" value="FxsA"/>
</dbReference>
<dbReference type="NCBIfam" id="NF008528">
    <property type="entry name" value="PRK11463.1-2"/>
    <property type="match status" value="1"/>
</dbReference>
<protein>
    <submittedName>
        <fullName evidence="2">FxsA family protein</fullName>
    </submittedName>
</protein>
<evidence type="ECO:0000256" key="1">
    <source>
        <dbReference type="SAM" id="Phobius"/>
    </source>
</evidence>
<accession>A0ABU9XBE6</accession>
<dbReference type="Pfam" id="PF04186">
    <property type="entry name" value="FxsA"/>
    <property type="match status" value="1"/>
</dbReference>
<evidence type="ECO:0000313" key="3">
    <source>
        <dbReference type="Proteomes" id="UP001444625"/>
    </source>
</evidence>
<keyword evidence="1" id="KW-0812">Transmembrane</keyword>
<organism evidence="2 3">
    <name type="scientific">Ornithinibacillus xuwenensis</name>
    <dbReference type="NCBI Taxonomy" id="3144668"/>
    <lineage>
        <taxon>Bacteria</taxon>
        <taxon>Bacillati</taxon>
        <taxon>Bacillota</taxon>
        <taxon>Bacilli</taxon>
        <taxon>Bacillales</taxon>
        <taxon>Bacillaceae</taxon>
        <taxon>Ornithinibacillus</taxon>
    </lineage>
</organism>
<evidence type="ECO:0000313" key="2">
    <source>
        <dbReference type="EMBL" id="MEN2765584.1"/>
    </source>
</evidence>
<reference evidence="2 3" key="1">
    <citation type="submission" date="2024-05" db="EMBL/GenBank/DDBJ databases">
        <authorList>
            <person name="Haq I."/>
            <person name="Ullah Z."/>
            <person name="Ahmad R."/>
            <person name="Li M."/>
            <person name="Tong Y."/>
        </authorList>
    </citation>
    <scope>NUCLEOTIDE SEQUENCE [LARGE SCALE GENOMIC DNA]</scope>
    <source>
        <strain evidence="2 3">16A2E</strain>
    </source>
</reference>
<sequence length="128" mass="14350">MRWLFLAFLIVPAAEIGVFIWAGGIIGPWWVVFLILLTGLVGVALAKKEGIQTWNRAQRALSLGQVPTREILDGICIFTGGVFLFTPGFITDITGFVLVFPGTRDIFKRLLSKVFKKMIDHKTITYHK</sequence>
<keyword evidence="3" id="KW-1185">Reference proteome</keyword>